<dbReference type="EMBL" id="VDGE01000001">
    <property type="protein sequence ID" value="TNC78295.1"/>
    <property type="molecule type" value="Genomic_DNA"/>
</dbReference>
<reference evidence="1 2" key="1">
    <citation type="submission" date="2019-06" db="EMBL/GenBank/DDBJ databases">
        <title>Genome sequence of Janthinobacterium lividum UCD_MED1.</title>
        <authorList>
            <person name="De Leon M.E."/>
            <person name="Jospin G."/>
        </authorList>
    </citation>
    <scope>NUCLEOTIDE SEQUENCE [LARGE SCALE GENOMIC DNA]</scope>
    <source>
        <strain evidence="1 2">UCD_MED1</strain>
    </source>
</reference>
<sequence length="107" mass="11997">MSAEQGSHSSNALKFDAVVEFLIEKKIAAACPQCNENETAILCDDDQNYVSVYPLHPFTITDGQLGGVSQGLAARFILLECANCGFERFFSTRAIYKWIEEKRKEKE</sequence>
<name>A0A5C4NX97_9BURK</name>
<dbReference type="RefSeq" id="WP_139089461.1">
    <property type="nucleotide sequence ID" value="NZ_VDGE01000001.1"/>
</dbReference>
<dbReference type="AlphaFoldDB" id="A0A5C4NX97"/>
<evidence type="ECO:0000313" key="1">
    <source>
        <dbReference type="EMBL" id="TNC78295.1"/>
    </source>
</evidence>
<dbReference type="Proteomes" id="UP000305681">
    <property type="component" value="Unassembled WGS sequence"/>
</dbReference>
<protein>
    <submittedName>
        <fullName evidence="1">Uncharacterized protein</fullName>
    </submittedName>
</protein>
<proteinExistence type="predicted"/>
<comment type="caution">
    <text evidence="1">The sequence shown here is derived from an EMBL/GenBank/DDBJ whole genome shotgun (WGS) entry which is preliminary data.</text>
</comment>
<accession>A0A5C4NX97</accession>
<gene>
    <name evidence="1" type="ORF">FHI69_03105</name>
</gene>
<evidence type="ECO:0000313" key="2">
    <source>
        <dbReference type="Proteomes" id="UP000305681"/>
    </source>
</evidence>
<organism evidence="1 2">
    <name type="scientific">Janthinobacterium lividum</name>
    <dbReference type="NCBI Taxonomy" id="29581"/>
    <lineage>
        <taxon>Bacteria</taxon>
        <taxon>Pseudomonadati</taxon>
        <taxon>Pseudomonadota</taxon>
        <taxon>Betaproteobacteria</taxon>
        <taxon>Burkholderiales</taxon>
        <taxon>Oxalobacteraceae</taxon>
        <taxon>Janthinobacterium</taxon>
    </lineage>
</organism>